<protein>
    <submittedName>
        <fullName evidence="7">Inorganic phosphate transporter</fullName>
    </submittedName>
</protein>
<feature type="transmembrane region" description="Helical" evidence="6">
    <location>
        <begin position="91"/>
        <end position="111"/>
    </location>
</feature>
<organism evidence="7 8">
    <name type="scientific">Candidatus Brachybacterium intestinipullorum</name>
    <dbReference type="NCBI Taxonomy" id="2838512"/>
    <lineage>
        <taxon>Bacteria</taxon>
        <taxon>Bacillati</taxon>
        <taxon>Actinomycetota</taxon>
        <taxon>Actinomycetes</taxon>
        <taxon>Micrococcales</taxon>
        <taxon>Dermabacteraceae</taxon>
        <taxon>Brachybacterium</taxon>
    </lineage>
</organism>
<name>A0A9D2PW75_9MICO</name>
<dbReference type="PANTHER" id="PTHR11101">
    <property type="entry name" value="PHOSPHATE TRANSPORTER"/>
    <property type="match status" value="1"/>
</dbReference>
<dbReference type="Proteomes" id="UP000823854">
    <property type="component" value="Unassembled WGS sequence"/>
</dbReference>
<evidence type="ECO:0000313" key="7">
    <source>
        <dbReference type="EMBL" id="HJC68493.1"/>
    </source>
</evidence>
<accession>A0A9D2PW75</accession>
<evidence type="ECO:0000256" key="1">
    <source>
        <dbReference type="ARBA" id="ARBA00004141"/>
    </source>
</evidence>
<proteinExistence type="predicted"/>
<comment type="caution">
    <text evidence="7">The sequence shown here is derived from an EMBL/GenBank/DDBJ whole genome shotgun (WGS) entry which is preliminary data.</text>
</comment>
<reference evidence="7" key="1">
    <citation type="journal article" date="2021" name="PeerJ">
        <title>Extensive microbial diversity within the chicken gut microbiome revealed by metagenomics and culture.</title>
        <authorList>
            <person name="Gilroy R."/>
            <person name="Ravi A."/>
            <person name="Getino M."/>
            <person name="Pursley I."/>
            <person name="Horton D.L."/>
            <person name="Alikhan N.F."/>
            <person name="Baker D."/>
            <person name="Gharbi K."/>
            <person name="Hall N."/>
            <person name="Watson M."/>
            <person name="Adriaenssens E.M."/>
            <person name="Foster-Nyarko E."/>
            <person name="Jarju S."/>
            <person name="Secka A."/>
            <person name="Antonio M."/>
            <person name="Oren A."/>
            <person name="Chaudhuri R.R."/>
            <person name="La Ragione R."/>
            <person name="Hildebrand F."/>
            <person name="Pallen M.J."/>
        </authorList>
    </citation>
    <scope>NUCLEOTIDE SEQUENCE</scope>
    <source>
        <strain evidence="7">CHK130-7132</strain>
    </source>
</reference>
<evidence type="ECO:0000313" key="8">
    <source>
        <dbReference type="Proteomes" id="UP000823854"/>
    </source>
</evidence>
<dbReference type="GO" id="GO:0016020">
    <property type="term" value="C:membrane"/>
    <property type="evidence" value="ECO:0007669"/>
    <property type="project" value="UniProtKB-SubCell"/>
</dbReference>
<evidence type="ECO:0000256" key="2">
    <source>
        <dbReference type="ARBA" id="ARBA00022448"/>
    </source>
</evidence>
<evidence type="ECO:0000256" key="5">
    <source>
        <dbReference type="ARBA" id="ARBA00023136"/>
    </source>
</evidence>
<feature type="transmembrane region" description="Helical" evidence="6">
    <location>
        <begin position="222"/>
        <end position="241"/>
    </location>
</feature>
<sequence>MTPLLLTLVVTLSLAVAYMNGFHDASNAISTTITTRALRASSALWAAAVLNTLGALLGLALLAMTVPWAVRLLGLGPLVDSLGAAPDVLGAALLALLITTFCWDLLTWWLGMPSSTWHAFFGASSGVALVVGTSAAWDRLGLMVVVSLVGPVISATVAYLLMQLIQRLARAELMGPGTIRFAQTFSASAVAAGHGLSDARLPLAVVVIALGTAGHGPSGTTAMTLMVSVAVAVGAGTLMGGHRIIRTLGRRLTDLTAAQGLAAESSAAMTTSLSVFGLQSPVSTSQALASSVVGAGVARGRRTVRWRVAREVLLVWLVTPVACAVLGAALHGVGRELLGP</sequence>
<evidence type="ECO:0000256" key="6">
    <source>
        <dbReference type="SAM" id="Phobius"/>
    </source>
</evidence>
<dbReference type="AlphaFoldDB" id="A0A9D2PW75"/>
<dbReference type="InterPro" id="IPR001204">
    <property type="entry name" value="Phos_transporter"/>
</dbReference>
<keyword evidence="5 6" id="KW-0472">Membrane</keyword>
<comment type="subcellular location">
    <subcellularLocation>
        <location evidence="1">Membrane</location>
        <topology evidence="1">Multi-pass membrane protein</topology>
    </subcellularLocation>
</comment>
<feature type="transmembrane region" description="Helical" evidence="6">
    <location>
        <begin position="117"/>
        <end position="137"/>
    </location>
</feature>
<feature type="transmembrane region" description="Helical" evidence="6">
    <location>
        <begin position="312"/>
        <end position="333"/>
    </location>
</feature>
<feature type="transmembrane region" description="Helical" evidence="6">
    <location>
        <begin position="44"/>
        <end position="70"/>
    </location>
</feature>
<dbReference type="GO" id="GO:0035435">
    <property type="term" value="P:phosphate ion transmembrane transport"/>
    <property type="evidence" value="ECO:0007669"/>
    <property type="project" value="TreeGrafter"/>
</dbReference>
<feature type="transmembrane region" description="Helical" evidence="6">
    <location>
        <begin position="144"/>
        <end position="165"/>
    </location>
</feature>
<keyword evidence="4 6" id="KW-1133">Transmembrane helix</keyword>
<dbReference type="PANTHER" id="PTHR11101:SF80">
    <property type="entry name" value="PHOSPHATE TRANSPORTER"/>
    <property type="match status" value="1"/>
</dbReference>
<keyword evidence="2" id="KW-0813">Transport</keyword>
<evidence type="ECO:0000256" key="3">
    <source>
        <dbReference type="ARBA" id="ARBA00022692"/>
    </source>
</evidence>
<dbReference type="EMBL" id="DWWC01000045">
    <property type="protein sequence ID" value="HJC68493.1"/>
    <property type="molecule type" value="Genomic_DNA"/>
</dbReference>
<evidence type="ECO:0000256" key="4">
    <source>
        <dbReference type="ARBA" id="ARBA00022989"/>
    </source>
</evidence>
<keyword evidence="3 6" id="KW-0812">Transmembrane</keyword>
<dbReference type="Pfam" id="PF01384">
    <property type="entry name" value="PHO4"/>
    <property type="match status" value="1"/>
</dbReference>
<dbReference type="GO" id="GO:0005315">
    <property type="term" value="F:phosphate transmembrane transporter activity"/>
    <property type="evidence" value="ECO:0007669"/>
    <property type="project" value="InterPro"/>
</dbReference>
<reference evidence="7" key="2">
    <citation type="submission" date="2021-04" db="EMBL/GenBank/DDBJ databases">
        <authorList>
            <person name="Gilroy R."/>
        </authorList>
    </citation>
    <scope>NUCLEOTIDE SEQUENCE</scope>
    <source>
        <strain evidence="7">CHK130-7132</strain>
    </source>
</reference>
<gene>
    <name evidence="7" type="ORF">H9932_02285</name>
</gene>